<sequence>MGRHMGRTVAILLVTMVALAPAAGWTRPSGLGPLVAEYDALLQGRKEEGRCLPDVSPAAAAERRREMAAFVQRLDTVDARRLTPPDRLTYRFMRWDAEDRLGGMAFDLDRMPFNSDSGFHVTLTYAANRTRVHDTAEAESWLACLEAVPDYYAANIANARRGIATRFVQPRLIVDAVLETARRQAETPLEEDGLLSPLAALPSSIPADQAASWRARARHILADKVRPAQRAFVAFLEQEYRPAAPESLAARDLPDAMPITPGPCATTPPPG</sequence>
<protein>
    <submittedName>
        <fullName evidence="2">Uncharacterized protein DUF885</fullName>
    </submittedName>
</protein>
<reference evidence="2 3" key="1">
    <citation type="submission" date="2019-06" db="EMBL/GenBank/DDBJ databases">
        <title>Genomic Encyclopedia of Type Strains, Phase IV (KMG-V): Genome sequencing to study the core and pangenomes of soil and plant-associated prokaryotes.</title>
        <authorList>
            <person name="Whitman W."/>
        </authorList>
    </citation>
    <scope>NUCLEOTIDE SEQUENCE [LARGE SCALE GENOMIC DNA]</scope>
    <source>
        <strain evidence="2 3">BR 11622</strain>
    </source>
</reference>
<evidence type="ECO:0000256" key="1">
    <source>
        <dbReference type="SAM" id="MobiDB-lite"/>
    </source>
</evidence>
<dbReference type="AlphaFoldDB" id="A0A560GXN2"/>
<dbReference type="Proteomes" id="UP000315751">
    <property type="component" value="Unassembled WGS sequence"/>
</dbReference>
<dbReference type="Pfam" id="PF05960">
    <property type="entry name" value="DUF885"/>
    <property type="match status" value="1"/>
</dbReference>
<dbReference type="PANTHER" id="PTHR33361">
    <property type="entry name" value="GLR0591 PROTEIN"/>
    <property type="match status" value="1"/>
</dbReference>
<proteinExistence type="predicted"/>
<evidence type="ECO:0000313" key="2">
    <source>
        <dbReference type="EMBL" id="TWB38601.1"/>
    </source>
</evidence>
<organism evidence="2 3">
    <name type="scientific">Nitrospirillum amazonense</name>
    <dbReference type="NCBI Taxonomy" id="28077"/>
    <lineage>
        <taxon>Bacteria</taxon>
        <taxon>Pseudomonadati</taxon>
        <taxon>Pseudomonadota</taxon>
        <taxon>Alphaproteobacteria</taxon>
        <taxon>Rhodospirillales</taxon>
        <taxon>Azospirillaceae</taxon>
        <taxon>Nitrospirillum</taxon>
    </lineage>
</organism>
<dbReference type="EMBL" id="VITR01000012">
    <property type="protein sequence ID" value="TWB38601.1"/>
    <property type="molecule type" value="Genomic_DNA"/>
</dbReference>
<name>A0A560GXN2_9PROT</name>
<evidence type="ECO:0000313" key="3">
    <source>
        <dbReference type="Proteomes" id="UP000315751"/>
    </source>
</evidence>
<keyword evidence="3" id="KW-1185">Reference proteome</keyword>
<feature type="region of interest" description="Disordered" evidence="1">
    <location>
        <begin position="251"/>
        <end position="271"/>
    </location>
</feature>
<comment type="caution">
    <text evidence="2">The sequence shown here is derived from an EMBL/GenBank/DDBJ whole genome shotgun (WGS) entry which is preliminary data.</text>
</comment>
<dbReference type="PANTHER" id="PTHR33361:SF2">
    <property type="entry name" value="DUF885 DOMAIN-CONTAINING PROTEIN"/>
    <property type="match status" value="1"/>
</dbReference>
<dbReference type="InterPro" id="IPR010281">
    <property type="entry name" value="DUF885"/>
</dbReference>
<accession>A0A560GXN2</accession>
<gene>
    <name evidence="2" type="ORF">FBZ90_11290</name>
</gene>